<dbReference type="Proteomes" id="UP000219374">
    <property type="component" value="Unassembled WGS sequence"/>
</dbReference>
<sequence length="289" mass="32145">MPAPVKSAARRPAKSDPLGLGAFAATATSPNKLAYVDAAQRAVLYHANCFELLDRIIDRHPDGYFDMVFADPPYFLSNGGITCHAGKMVKVDKGEWDRSRSPELNHEFNTEWLRRCQQALKPNGTLWVSGTHHVIHSVGYAMQQLGMKLLNDIIWEKPNPPPNLACRNFTHSTETLIWAAKTEKSKHLFHYRQMKADNDGKQMKSVWRLTAPGKDEKSHGRHPTQKPVELLLRCIEASTNPGDSIFDPFNGSGTTGVAALRSGRRYVGSELDPEYVKLTTSRLKAAGAP</sequence>
<dbReference type="PRINTS" id="PR00508">
    <property type="entry name" value="S21N4MTFRASE"/>
</dbReference>
<protein>
    <recommendedName>
        <fullName evidence="4">Methyltransferase</fullName>
        <ecNumber evidence="4">2.1.1.-</ecNumber>
    </recommendedName>
</protein>
<accession>A0A286D270</accession>
<dbReference type="EC" id="2.1.1.-" evidence="4"/>
<dbReference type="EMBL" id="OCND01000002">
    <property type="protein sequence ID" value="SOD52734.1"/>
    <property type="molecule type" value="Genomic_DNA"/>
</dbReference>
<dbReference type="GO" id="GO:0032259">
    <property type="term" value="P:methylation"/>
    <property type="evidence" value="ECO:0007669"/>
    <property type="project" value="UniProtKB-KW"/>
</dbReference>
<dbReference type="SUPFAM" id="SSF53335">
    <property type="entry name" value="S-adenosyl-L-methionine-dependent methyltransferases"/>
    <property type="match status" value="1"/>
</dbReference>
<keyword evidence="2 6" id="KW-0489">Methyltransferase</keyword>
<evidence type="ECO:0000259" key="5">
    <source>
        <dbReference type="Pfam" id="PF01555"/>
    </source>
</evidence>
<reference evidence="6 7" key="1">
    <citation type="submission" date="2017-09" db="EMBL/GenBank/DDBJ databases">
        <authorList>
            <person name="Ehlers B."/>
            <person name="Leendertz F.H."/>
        </authorList>
    </citation>
    <scope>NUCLEOTIDE SEQUENCE [LARGE SCALE GENOMIC DNA]</scope>
    <source>
        <strain evidence="6 7">CGMCC 1.10978</strain>
    </source>
</reference>
<dbReference type="PROSITE" id="PS00092">
    <property type="entry name" value="N6_MTASE"/>
    <property type="match status" value="1"/>
</dbReference>
<comment type="similarity">
    <text evidence="1 4">Belongs to the N(4)/N(6)-methyltransferase family.</text>
</comment>
<evidence type="ECO:0000256" key="2">
    <source>
        <dbReference type="ARBA" id="ARBA00022603"/>
    </source>
</evidence>
<name>A0A286D270_9GAMM</name>
<evidence type="ECO:0000256" key="1">
    <source>
        <dbReference type="ARBA" id="ARBA00006594"/>
    </source>
</evidence>
<dbReference type="GO" id="GO:0005737">
    <property type="term" value="C:cytoplasm"/>
    <property type="evidence" value="ECO:0007669"/>
    <property type="project" value="TreeGrafter"/>
</dbReference>
<dbReference type="PANTHER" id="PTHR13370:SF3">
    <property type="entry name" value="TRNA (GUANINE(10)-N2)-METHYLTRANSFERASE HOMOLOG"/>
    <property type="match status" value="1"/>
</dbReference>
<dbReference type="InterPro" id="IPR002052">
    <property type="entry name" value="DNA_methylase_N6_adenine_CS"/>
</dbReference>
<dbReference type="RefSeq" id="WP_202926244.1">
    <property type="nucleotide sequence ID" value="NZ_OCND01000002.1"/>
</dbReference>
<feature type="domain" description="DNA methylase N-4/N-6" evidence="5">
    <location>
        <begin position="66"/>
        <end position="279"/>
    </location>
</feature>
<dbReference type="GO" id="GO:0003677">
    <property type="term" value="F:DNA binding"/>
    <property type="evidence" value="ECO:0007669"/>
    <property type="project" value="InterPro"/>
</dbReference>
<proteinExistence type="inferred from homology"/>
<dbReference type="AlphaFoldDB" id="A0A286D270"/>
<dbReference type="Gene3D" id="3.40.50.150">
    <property type="entry name" value="Vaccinia Virus protein VP39"/>
    <property type="match status" value="1"/>
</dbReference>
<evidence type="ECO:0000256" key="4">
    <source>
        <dbReference type="RuleBase" id="RU362026"/>
    </source>
</evidence>
<dbReference type="InterPro" id="IPR001091">
    <property type="entry name" value="RM_Methyltransferase"/>
</dbReference>
<gene>
    <name evidence="6" type="ORF">SAMN06296416_10255</name>
</gene>
<dbReference type="InterPro" id="IPR002941">
    <property type="entry name" value="DNA_methylase_N4/N6"/>
</dbReference>
<dbReference type="InterPro" id="IPR029063">
    <property type="entry name" value="SAM-dependent_MTases_sf"/>
</dbReference>
<evidence type="ECO:0000256" key="3">
    <source>
        <dbReference type="ARBA" id="ARBA00022679"/>
    </source>
</evidence>
<evidence type="ECO:0000313" key="7">
    <source>
        <dbReference type="Proteomes" id="UP000219374"/>
    </source>
</evidence>
<evidence type="ECO:0000313" key="6">
    <source>
        <dbReference type="EMBL" id="SOD52734.1"/>
    </source>
</evidence>
<dbReference type="GO" id="GO:0008170">
    <property type="term" value="F:N-methyltransferase activity"/>
    <property type="evidence" value="ECO:0007669"/>
    <property type="project" value="InterPro"/>
</dbReference>
<dbReference type="Pfam" id="PF01555">
    <property type="entry name" value="N6_N4_Mtase"/>
    <property type="match status" value="1"/>
</dbReference>
<keyword evidence="7" id="KW-1185">Reference proteome</keyword>
<dbReference type="GO" id="GO:0009007">
    <property type="term" value="F:site-specific DNA-methyltransferase (adenine-specific) activity"/>
    <property type="evidence" value="ECO:0007669"/>
    <property type="project" value="TreeGrafter"/>
</dbReference>
<organism evidence="6 7">
    <name type="scientific">Pseudoxanthomonas wuyuanensis</name>
    <dbReference type="NCBI Taxonomy" id="1073196"/>
    <lineage>
        <taxon>Bacteria</taxon>
        <taxon>Pseudomonadati</taxon>
        <taxon>Pseudomonadota</taxon>
        <taxon>Gammaproteobacteria</taxon>
        <taxon>Lysobacterales</taxon>
        <taxon>Lysobacteraceae</taxon>
        <taxon>Pseudoxanthomonas</taxon>
    </lineage>
</organism>
<keyword evidence="3 6" id="KW-0808">Transferase</keyword>
<dbReference type="PANTHER" id="PTHR13370">
    <property type="entry name" value="RNA METHYLASE-RELATED"/>
    <property type="match status" value="1"/>
</dbReference>